<organism evidence="1 2">
    <name type="scientific">candidate division MSBL1 archaeon SCGC-AAA259D14</name>
    <dbReference type="NCBI Taxonomy" id="1698261"/>
    <lineage>
        <taxon>Archaea</taxon>
        <taxon>Methanobacteriati</taxon>
        <taxon>Methanobacteriota</taxon>
        <taxon>candidate division MSBL1</taxon>
    </lineage>
</organism>
<comment type="caution">
    <text evidence="1">The sequence shown here is derived from an EMBL/GenBank/DDBJ whole genome shotgun (WGS) entry which is preliminary data.</text>
</comment>
<dbReference type="AlphaFoldDB" id="A0A133U630"/>
<evidence type="ECO:0000313" key="1">
    <source>
        <dbReference type="EMBL" id="KXA89659.1"/>
    </source>
</evidence>
<name>A0A133U630_9EURY</name>
<evidence type="ECO:0000313" key="2">
    <source>
        <dbReference type="Proteomes" id="UP000070589"/>
    </source>
</evidence>
<protein>
    <submittedName>
        <fullName evidence="1">Uncharacterized protein</fullName>
    </submittedName>
</protein>
<dbReference type="Proteomes" id="UP000070589">
    <property type="component" value="Unassembled WGS sequence"/>
</dbReference>
<reference evidence="1 2" key="1">
    <citation type="journal article" date="2016" name="Sci. Rep.">
        <title>Metabolic traits of an uncultured archaeal lineage -MSBL1- from brine pools of the Red Sea.</title>
        <authorList>
            <person name="Mwirichia R."/>
            <person name="Alam I."/>
            <person name="Rashid M."/>
            <person name="Vinu M."/>
            <person name="Ba-Alawi W."/>
            <person name="Anthony Kamau A."/>
            <person name="Kamanda Ngugi D."/>
            <person name="Goker M."/>
            <person name="Klenk H.P."/>
            <person name="Bajic V."/>
            <person name="Stingl U."/>
        </authorList>
    </citation>
    <scope>NUCLEOTIDE SEQUENCE [LARGE SCALE GENOMIC DNA]</scope>
    <source>
        <strain evidence="1">SCGC-AAA259D14</strain>
    </source>
</reference>
<accession>A0A133U630</accession>
<keyword evidence="2" id="KW-1185">Reference proteome</keyword>
<gene>
    <name evidence="1" type="ORF">AKJ62_02595</name>
</gene>
<sequence length="67" mass="7867">MRREIVLTVEADIDKIVCESGDRSDAYRRLSDELESERNRVVWEFKRRLREAMLDFRGALDHSLGVG</sequence>
<dbReference type="EMBL" id="LHXL01000027">
    <property type="protein sequence ID" value="KXA89659.1"/>
    <property type="molecule type" value="Genomic_DNA"/>
</dbReference>
<proteinExistence type="predicted"/>